<dbReference type="Proteomes" id="UP000541810">
    <property type="component" value="Unassembled WGS sequence"/>
</dbReference>
<dbReference type="PANTHER" id="PTHR45586:SF1">
    <property type="entry name" value="LIPOPOLYSACCHARIDE ASSEMBLY PROTEIN B"/>
    <property type="match status" value="1"/>
</dbReference>
<feature type="repeat" description="TPR" evidence="3">
    <location>
        <begin position="443"/>
        <end position="476"/>
    </location>
</feature>
<feature type="repeat" description="TPR" evidence="3">
    <location>
        <begin position="515"/>
        <end position="548"/>
    </location>
</feature>
<sequence>MHERIDDATALVQEHYTSGENEVSLPWGLMETLQKAGAVQPLFEFTEKMIDTEVGDAFWSVYIELGAQLEQSDRVLAKVEQALENAEGQQRVDLLDQLIDARFAAGEVEQGVESLREKIKIAQENPSSDSNNTLNAYVQLAKIGWLMQREDWLDEGLEQALAELAKAPDPEGNDRWYRASARQQAVGVLMKAERFAEVEKLLIDGVSDAVRNHEQESRGGYGGDVDSIRDAMVEVAVFYGEVERWADVRLMLEKSPYWGTSDLKEILTQKGASGSSPLAVYVASALADNGQSQDALAMVNHALDQEPGEDSLYALLAELDPNGAPARLDELFARDQFEERPLIWKAKLALDAGDVDAADQIIRQAISIDPSDGEQGAGDRMRAYAILAEVLRAQGDDDTAEIMEGAVRAIRISEDADEFDRAGLLSHGVTGYKEALTHFADAYCIQSRLAIQLANLGRYDEAAEHYQRAFELMPSSFGRVESHCFGCEDAFSGERAQTIAARVFDELVIAQPLTPQVHYLRGYLYTSMNKHQDALANYQQATTLDPDYLNAWKRIQGLARHMQLEQEKQDEAALAIFRLDPLGRHASSDLSTVSDLAAAWRAMEAAQPLRIEPPESVLVLPASAAWIEENTTSDDFRWRYRYNSREQLETPGGFLASHGITNLASTVATLGMH</sequence>
<dbReference type="RefSeq" id="WP_184678081.1">
    <property type="nucleotide sequence ID" value="NZ_JACHGY010000001.1"/>
</dbReference>
<dbReference type="Pfam" id="PF00515">
    <property type="entry name" value="TPR_1"/>
    <property type="match status" value="1"/>
</dbReference>
<dbReference type="PROSITE" id="PS50005">
    <property type="entry name" value="TPR"/>
    <property type="match status" value="2"/>
</dbReference>
<keyword evidence="2 3" id="KW-0802">TPR repeat</keyword>
<evidence type="ECO:0000256" key="4">
    <source>
        <dbReference type="SAM" id="Coils"/>
    </source>
</evidence>
<organism evidence="5 6">
    <name type="scientific">Algisphaera agarilytica</name>
    <dbReference type="NCBI Taxonomy" id="1385975"/>
    <lineage>
        <taxon>Bacteria</taxon>
        <taxon>Pseudomonadati</taxon>
        <taxon>Planctomycetota</taxon>
        <taxon>Phycisphaerae</taxon>
        <taxon>Phycisphaerales</taxon>
        <taxon>Phycisphaeraceae</taxon>
        <taxon>Algisphaera</taxon>
    </lineage>
</organism>
<evidence type="ECO:0000256" key="2">
    <source>
        <dbReference type="ARBA" id="ARBA00022803"/>
    </source>
</evidence>
<protein>
    <submittedName>
        <fullName evidence="5">Tetratricopeptide (TPR) repeat protein</fullName>
    </submittedName>
</protein>
<dbReference type="Pfam" id="PF07719">
    <property type="entry name" value="TPR_2"/>
    <property type="match status" value="1"/>
</dbReference>
<evidence type="ECO:0000256" key="1">
    <source>
        <dbReference type="ARBA" id="ARBA00022737"/>
    </source>
</evidence>
<dbReference type="Gene3D" id="1.25.40.10">
    <property type="entry name" value="Tetratricopeptide repeat domain"/>
    <property type="match status" value="2"/>
</dbReference>
<keyword evidence="6" id="KW-1185">Reference proteome</keyword>
<keyword evidence="1" id="KW-0677">Repeat</keyword>
<evidence type="ECO:0000256" key="3">
    <source>
        <dbReference type="PROSITE-ProRule" id="PRU00339"/>
    </source>
</evidence>
<dbReference type="InterPro" id="IPR011990">
    <property type="entry name" value="TPR-like_helical_dom_sf"/>
</dbReference>
<reference evidence="5 6" key="1">
    <citation type="submission" date="2020-08" db="EMBL/GenBank/DDBJ databases">
        <title>Genomic Encyclopedia of Type Strains, Phase IV (KMG-IV): sequencing the most valuable type-strain genomes for metagenomic binning, comparative biology and taxonomic classification.</title>
        <authorList>
            <person name="Goeker M."/>
        </authorList>
    </citation>
    <scope>NUCLEOTIDE SEQUENCE [LARGE SCALE GENOMIC DNA]</scope>
    <source>
        <strain evidence="5 6">DSM 103725</strain>
    </source>
</reference>
<evidence type="ECO:0000313" key="5">
    <source>
        <dbReference type="EMBL" id="MBB6430574.1"/>
    </source>
</evidence>
<dbReference type="InterPro" id="IPR019734">
    <property type="entry name" value="TPR_rpt"/>
</dbReference>
<keyword evidence="4" id="KW-0175">Coiled coil</keyword>
<proteinExistence type="predicted"/>
<name>A0A7X0LL66_9BACT</name>
<gene>
    <name evidence="5" type="ORF">HNQ40_002380</name>
</gene>
<accession>A0A7X0LL66</accession>
<dbReference type="Pfam" id="PF13181">
    <property type="entry name" value="TPR_8"/>
    <property type="match status" value="1"/>
</dbReference>
<feature type="coiled-coil region" evidence="4">
    <location>
        <begin position="69"/>
        <end position="125"/>
    </location>
</feature>
<dbReference type="InterPro" id="IPR051012">
    <property type="entry name" value="CellSynth/LPSAsmb/PSIAsmb"/>
</dbReference>
<comment type="caution">
    <text evidence="5">The sequence shown here is derived from an EMBL/GenBank/DDBJ whole genome shotgun (WGS) entry which is preliminary data.</text>
</comment>
<dbReference type="InterPro" id="IPR013105">
    <property type="entry name" value="TPR_2"/>
</dbReference>
<dbReference type="EMBL" id="JACHGY010000001">
    <property type="protein sequence ID" value="MBB6430574.1"/>
    <property type="molecule type" value="Genomic_DNA"/>
</dbReference>
<dbReference type="PANTHER" id="PTHR45586">
    <property type="entry name" value="TPR REPEAT-CONTAINING PROTEIN PA4667"/>
    <property type="match status" value="1"/>
</dbReference>
<dbReference type="AlphaFoldDB" id="A0A7X0LL66"/>
<dbReference type="SUPFAM" id="SSF48452">
    <property type="entry name" value="TPR-like"/>
    <property type="match status" value="2"/>
</dbReference>
<evidence type="ECO:0000313" key="6">
    <source>
        <dbReference type="Proteomes" id="UP000541810"/>
    </source>
</evidence>
<dbReference type="SMART" id="SM00028">
    <property type="entry name" value="TPR"/>
    <property type="match status" value="5"/>
</dbReference>